<protein>
    <submittedName>
        <fullName evidence="1">Uncharacterized protein</fullName>
    </submittedName>
</protein>
<proteinExistence type="predicted"/>
<dbReference type="Proteomes" id="UP001221898">
    <property type="component" value="Unassembled WGS sequence"/>
</dbReference>
<reference evidence="1" key="1">
    <citation type="journal article" date="2023" name="Science">
        <title>Genome structures resolve the early diversification of teleost fishes.</title>
        <authorList>
            <person name="Parey E."/>
            <person name="Louis A."/>
            <person name="Montfort J."/>
            <person name="Bouchez O."/>
            <person name="Roques C."/>
            <person name="Iampietro C."/>
            <person name="Lluch J."/>
            <person name="Castinel A."/>
            <person name="Donnadieu C."/>
            <person name="Desvignes T."/>
            <person name="Floi Bucao C."/>
            <person name="Jouanno E."/>
            <person name="Wen M."/>
            <person name="Mejri S."/>
            <person name="Dirks R."/>
            <person name="Jansen H."/>
            <person name="Henkel C."/>
            <person name="Chen W.J."/>
            <person name="Zahm M."/>
            <person name="Cabau C."/>
            <person name="Klopp C."/>
            <person name="Thompson A.W."/>
            <person name="Robinson-Rechavi M."/>
            <person name="Braasch I."/>
            <person name="Lecointre G."/>
            <person name="Bobe J."/>
            <person name="Postlethwait J.H."/>
            <person name="Berthelot C."/>
            <person name="Roest Crollius H."/>
            <person name="Guiguen Y."/>
        </authorList>
    </citation>
    <scope>NUCLEOTIDE SEQUENCE</scope>
    <source>
        <strain evidence="1">NC1722</strain>
    </source>
</reference>
<keyword evidence="2" id="KW-1185">Reference proteome</keyword>
<comment type="caution">
    <text evidence="1">The sequence shown here is derived from an EMBL/GenBank/DDBJ whole genome shotgun (WGS) entry which is preliminary data.</text>
</comment>
<gene>
    <name evidence="1" type="ORF">AAFF_G00294410</name>
</gene>
<name>A0AAD7R8Z2_9TELE</name>
<dbReference type="AlphaFoldDB" id="A0AAD7R8Z2"/>
<organism evidence="1 2">
    <name type="scientific">Aldrovandia affinis</name>
    <dbReference type="NCBI Taxonomy" id="143900"/>
    <lineage>
        <taxon>Eukaryota</taxon>
        <taxon>Metazoa</taxon>
        <taxon>Chordata</taxon>
        <taxon>Craniata</taxon>
        <taxon>Vertebrata</taxon>
        <taxon>Euteleostomi</taxon>
        <taxon>Actinopterygii</taxon>
        <taxon>Neopterygii</taxon>
        <taxon>Teleostei</taxon>
        <taxon>Notacanthiformes</taxon>
        <taxon>Halosauridae</taxon>
        <taxon>Aldrovandia</taxon>
    </lineage>
</organism>
<evidence type="ECO:0000313" key="2">
    <source>
        <dbReference type="Proteomes" id="UP001221898"/>
    </source>
</evidence>
<sequence>MSSSRIRDRTLSVRRRTSKLGRRHLQDLACHSEGCRWQGDATRTEAPPPLMMMLLRSGDPASLLKHPLDIAAGTELGVAMETGLTSAALRPQAISSTSTSLR</sequence>
<dbReference type="EMBL" id="JAINUG010000415">
    <property type="protein sequence ID" value="KAJ8372126.1"/>
    <property type="molecule type" value="Genomic_DNA"/>
</dbReference>
<accession>A0AAD7R8Z2</accession>
<evidence type="ECO:0000313" key="1">
    <source>
        <dbReference type="EMBL" id="KAJ8372126.1"/>
    </source>
</evidence>